<sequence>MRVDVSRVVAGDVLELELLDPSDGDARVVLLPTGKNKDACEPVSLPVSVAGTRARAELGPVGVAAGTWAVRWVGADGAQRPVLTADPCYDAAERRAQAARPAEREFLAVRTATGRLRIRVRSVKPYAQVDRVDTASEQVTLSGRLARTAAPDGAGGAELVARQRDLDGELVVPVTLSDGEFLCTIPLAPLSRAHDHGRHHNEWDLWLRLPGQDRELRLGSHSDDIVGKKGRIGYPGVLVQTPDAPLRFRPYYTDKDNLTVLAVRESDGTTDDGADQADESDFEVA</sequence>
<evidence type="ECO:0000256" key="1">
    <source>
        <dbReference type="SAM" id="MobiDB-lite"/>
    </source>
</evidence>
<reference evidence="2 3" key="1">
    <citation type="submission" date="2020-07" db="EMBL/GenBank/DDBJ databases">
        <title>Sequencing the genomes of 1000 actinobacteria strains.</title>
        <authorList>
            <person name="Klenk H.-P."/>
        </authorList>
    </citation>
    <scope>NUCLEOTIDE SEQUENCE [LARGE SCALE GENOMIC DNA]</scope>
    <source>
        <strain evidence="2 3">CXB654</strain>
    </source>
</reference>
<protein>
    <submittedName>
        <fullName evidence="2">Uncharacterized protein</fullName>
    </submittedName>
</protein>
<feature type="region of interest" description="Disordered" evidence="1">
    <location>
        <begin position="264"/>
        <end position="285"/>
    </location>
</feature>
<accession>A0A852TYZ2</accession>
<feature type="compositionally biased region" description="Acidic residues" evidence="1">
    <location>
        <begin position="268"/>
        <end position="285"/>
    </location>
</feature>
<dbReference type="Proteomes" id="UP000589036">
    <property type="component" value="Unassembled WGS sequence"/>
</dbReference>
<evidence type="ECO:0000313" key="3">
    <source>
        <dbReference type="Proteomes" id="UP000589036"/>
    </source>
</evidence>
<dbReference type="EMBL" id="JACCCC010000001">
    <property type="protein sequence ID" value="NYE49786.1"/>
    <property type="molecule type" value="Genomic_DNA"/>
</dbReference>
<comment type="caution">
    <text evidence="2">The sequence shown here is derived from an EMBL/GenBank/DDBJ whole genome shotgun (WGS) entry which is preliminary data.</text>
</comment>
<evidence type="ECO:0000313" key="2">
    <source>
        <dbReference type="EMBL" id="NYE49786.1"/>
    </source>
</evidence>
<dbReference type="AlphaFoldDB" id="A0A852TYZ2"/>
<keyword evidence="3" id="KW-1185">Reference proteome</keyword>
<name>A0A852TYZ2_9ACTN</name>
<proteinExistence type="predicted"/>
<organism evidence="2 3">
    <name type="scientific">Spinactinospora alkalitolerans</name>
    <dbReference type="NCBI Taxonomy" id="687207"/>
    <lineage>
        <taxon>Bacteria</taxon>
        <taxon>Bacillati</taxon>
        <taxon>Actinomycetota</taxon>
        <taxon>Actinomycetes</taxon>
        <taxon>Streptosporangiales</taxon>
        <taxon>Nocardiopsidaceae</taxon>
        <taxon>Spinactinospora</taxon>
    </lineage>
</organism>
<gene>
    <name evidence="2" type="ORF">HDA32_004906</name>
</gene>
<dbReference type="RefSeq" id="WP_179645389.1">
    <property type="nucleotide sequence ID" value="NZ_BAAAYY010000034.1"/>
</dbReference>